<dbReference type="EMBL" id="RYZI01000203">
    <property type="protein sequence ID" value="RWA08369.1"/>
    <property type="molecule type" value="Genomic_DNA"/>
</dbReference>
<evidence type="ECO:0000313" key="3">
    <source>
        <dbReference type="Proteomes" id="UP000286045"/>
    </source>
</evidence>
<keyword evidence="3" id="KW-1185">Reference proteome</keyword>
<accession>A0A439D1Q3</accession>
<keyword evidence="1" id="KW-1133">Transmembrane helix</keyword>
<feature type="transmembrane region" description="Helical" evidence="1">
    <location>
        <begin position="192"/>
        <end position="214"/>
    </location>
</feature>
<reference evidence="2 3" key="1">
    <citation type="submission" date="2018-12" db="EMBL/GenBank/DDBJ databases">
        <title>Draft genome sequence of Xylaria grammica IHI A82.</title>
        <authorList>
            <person name="Buettner E."/>
            <person name="Kellner H."/>
        </authorList>
    </citation>
    <scope>NUCLEOTIDE SEQUENCE [LARGE SCALE GENOMIC DNA]</scope>
    <source>
        <strain evidence="2 3">IHI A82</strain>
    </source>
</reference>
<name>A0A439D1Q3_9PEZI</name>
<dbReference type="AlphaFoldDB" id="A0A439D1Q3"/>
<keyword evidence="1" id="KW-0812">Transmembrane</keyword>
<sequence>MDQKGVSKPPRMASSSYEDSGPVFDMLPMSVRSRISALKFLRRSNSLSILSPQRPLTGQDLEGLVVTSHEENQVVRVDATAVEAGVPVPMQHQEQVLAASGIRWRYAEQGMNIHRIAYPDKEDPGFSRKSYVDGLAYLLMALPEDLSSQEIATIQEALPPSVVDVKLVDGRRGRAIGWKPPSESRSVLQRCIANAVAIFVVLIYVALSYATIVVRVGAHYERKHNISQHIVSRGVVIATAVGRHSVVLSAKICAMKDGRFGKAVSNIASWTLESIACGVQEGIGQGLMTIDTRPRPS</sequence>
<protein>
    <submittedName>
        <fullName evidence="2">Uncharacterized protein</fullName>
    </submittedName>
</protein>
<keyword evidence="1" id="KW-0472">Membrane</keyword>
<evidence type="ECO:0000313" key="2">
    <source>
        <dbReference type="EMBL" id="RWA08369.1"/>
    </source>
</evidence>
<evidence type="ECO:0000256" key="1">
    <source>
        <dbReference type="SAM" id="Phobius"/>
    </source>
</evidence>
<dbReference type="STRING" id="363999.A0A439D1Q3"/>
<dbReference type="Proteomes" id="UP000286045">
    <property type="component" value="Unassembled WGS sequence"/>
</dbReference>
<proteinExistence type="predicted"/>
<gene>
    <name evidence="2" type="ORF">EKO27_g6720</name>
</gene>
<organism evidence="2 3">
    <name type="scientific">Xylaria grammica</name>
    <dbReference type="NCBI Taxonomy" id="363999"/>
    <lineage>
        <taxon>Eukaryota</taxon>
        <taxon>Fungi</taxon>
        <taxon>Dikarya</taxon>
        <taxon>Ascomycota</taxon>
        <taxon>Pezizomycotina</taxon>
        <taxon>Sordariomycetes</taxon>
        <taxon>Xylariomycetidae</taxon>
        <taxon>Xylariales</taxon>
        <taxon>Xylariaceae</taxon>
        <taxon>Xylaria</taxon>
    </lineage>
</organism>
<comment type="caution">
    <text evidence="2">The sequence shown here is derived from an EMBL/GenBank/DDBJ whole genome shotgun (WGS) entry which is preliminary data.</text>
</comment>